<name>A0ABQ9FZ95_9NEOP</name>
<keyword evidence="1" id="KW-0863">Zinc-finger</keyword>
<dbReference type="InterPro" id="IPR036875">
    <property type="entry name" value="Znf_CCHC_sf"/>
</dbReference>
<reference evidence="4 5" key="1">
    <citation type="submission" date="2023-02" db="EMBL/GenBank/DDBJ databases">
        <title>LHISI_Scaffold_Assembly.</title>
        <authorList>
            <person name="Stuart O.P."/>
            <person name="Cleave R."/>
            <person name="Magrath M.J.L."/>
            <person name="Mikheyev A.S."/>
        </authorList>
    </citation>
    <scope>NUCLEOTIDE SEQUENCE [LARGE SCALE GENOMIC DNA]</scope>
    <source>
        <strain evidence="4">Daus_M_001</strain>
        <tissue evidence="4">Leg muscle</tissue>
    </source>
</reference>
<evidence type="ECO:0000256" key="2">
    <source>
        <dbReference type="SAM" id="MobiDB-lite"/>
    </source>
</evidence>
<protein>
    <recommendedName>
        <fullName evidence="3">CCHC-type domain-containing protein</fullName>
    </recommendedName>
</protein>
<dbReference type="Gene3D" id="4.10.60.10">
    <property type="entry name" value="Zinc finger, CCHC-type"/>
    <property type="match status" value="1"/>
</dbReference>
<evidence type="ECO:0000259" key="3">
    <source>
        <dbReference type="PROSITE" id="PS50158"/>
    </source>
</evidence>
<dbReference type="SUPFAM" id="SSF57756">
    <property type="entry name" value="Retrovirus zinc finger-like domains"/>
    <property type="match status" value="1"/>
</dbReference>
<feature type="domain" description="CCHC-type" evidence="3">
    <location>
        <begin position="2"/>
        <end position="16"/>
    </location>
</feature>
<dbReference type="EMBL" id="JARBHB010000017">
    <property type="protein sequence ID" value="KAJ8865568.1"/>
    <property type="molecule type" value="Genomic_DNA"/>
</dbReference>
<dbReference type="InterPro" id="IPR001878">
    <property type="entry name" value="Znf_CCHC"/>
</dbReference>
<organism evidence="4 5">
    <name type="scientific">Dryococelus australis</name>
    <dbReference type="NCBI Taxonomy" id="614101"/>
    <lineage>
        <taxon>Eukaryota</taxon>
        <taxon>Metazoa</taxon>
        <taxon>Ecdysozoa</taxon>
        <taxon>Arthropoda</taxon>
        <taxon>Hexapoda</taxon>
        <taxon>Insecta</taxon>
        <taxon>Pterygota</taxon>
        <taxon>Neoptera</taxon>
        <taxon>Polyneoptera</taxon>
        <taxon>Phasmatodea</taxon>
        <taxon>Verophasmatodea</taxon>
        <taxon>Anareolatae</taxon>
        <taxon>Phasmatidae</taxon>
        <taxon>Eurycanthinae</taxon>
        <taxon>Dryococelus</taxon>
    </lineage>
</organism>
<feature type="compositionally biased region" description="Basic and acidic residues" evidence="2">
    <location>
        <begin position="41"/>
        <end position="50"/>
    </location>
</feature>
<evidence type="ECO:0000313" key="5">
    <source>
        <dbReference type="Proteomes" id="UP001159363"/>
    </source>
</evidence>
<keyword evidence="1" id="KW-0479">Metal-binding</keyword>
<accession>A0ABQ9FZ95</accession>
<sequence>MCLCCGNSGHFLRDCRFRKNKCNCKQLGHLKRMCPKMQAGGKRDSARHNYEVSNPENPSTETSEVEFASLYQLLKPTARPQAISVGGVHLDMQIDSGASISAISERTYTNLFANYRLTPTTVCLKSYTNGVIHPCGTIKVQAKDSKSHSE</sequence>
<keyword evidence="5" id="KW-1185">Reference proteome</keyword>
<dbReference type="Proteomes" id="UP001159363">
    <property type="component" value="Chromosome 16"/>
</dbReference>
<proteinExistence type="predicted"/>
<dbReference type="Pfam" id="PF00098">
    <property type="entry name" value="zf-CCHC"/>
    <property type="match status" value="1"/>
</dbReference>
<keyword evidence="1" id="KW-0862">Zinc</keyword>
<evidence type="ECO:0000313" key="4">
    <source>
        <dbReference type="EMBL" id="KAJ8865568.1"/>
    </source>
</evidence>
<evidence type="ECO:0000256" key="1">
    <source>
        <dbReference type="PROSITE-ProRule" id="PRU00047"/>
    </source>
</evidence>
<dbReference type="SMART" id="SM00343">
    <property type="entry name" value="ZnF_C2HC"/>
    <property type="match status" value="2"/>
</dbReference>
<feature type="region of interest" description="Disordered" evidence="2">
    <location>
        <begin position="38"/>
        <end position="61"/>
    </location>
</feature>
<gene>
    <name evidence="4" type="ORF">PR048_033088</name>
</gene>
<dbReference type="PROSITE" id="PS50158">
    <property type="entry name" value="ZF_CCHC"/>
    <property type="match status" value="1"/>
</dbReference>
<feature type="compositionally biased region" description="Polar residues" evidence="2">
    <location>
        <begin position="51"/>
        <end position="61"/>
    </location>
</feature>
<comment type="caution">
    <text evidence="4">The sequence shown here is derived from an EMBL/GenBank/DDBJ whole genome shotgun (WGS) entry which is preliminary data.</text>
</comment>